<dbReference type="EMBL" id="JAGINW010000001">
    <property type="protein sequence ID" value="MBP2327077.1"/>
    <property type="molecule type" value="Genomic_DNA"/>
</dbReference>
<evidence type="ECO:0000256" key="1">
    <source>
        <dbReference type="SAM" id="MobiDB-lite"/>
    </source>
</evidence>
<evidence type="ECO:0000259" key="3">
    <source>
        <dbReference type="SMART" id="SM00460"/>
    </source>
</evidence>
<feature type="region of interest" description="Disordered" evidence="1">
    <location>
        <begin position="389"/>
        <end position="410"/>
    </location>
</feature>
<dbReference type="RefSeq" id="WP_209644071.1">
    <property type="nucleotide sequence ID" value="NZ_JAGINW010000001.1"/>
</dbReference>
<dbReference type="InterPro" id="IPR038765">
    <property type="entry name" value="Papain-like_cys_pep_sf"/>
</dbReference>
<organism evidence="4 5">
    <name type="scientific">Kibdelosporangium banguiense</name>
    <dbReference type="NCBI Taxonomy" id="1365924"/>
    <lineage>
        <taxon>Bacteria</taxon>
        <taxon>Bacillati</taxon>
        <taxon>Actinomycetota</taxon>
        <taxon>Actinomycetes</taxon>
        <taxon>Pseudonocardiales</taxon>
        <taxon>Pseudonocardiaceae</taxon>
        <taxon>Kibdelosporangium</taxon>
    </lineage>
</organism>
<feature type="transmembrane region" description="Helical" evidence="2">
    <location>
        <begin position="582"/>
        <end position="603"/>
    </location>
</feature>
<feature type="transmembrane region" description="Helical" evidence="2">
    <location>
        <begin position="170"/>
        <end position="188"/>
    </location>
</feature>
<dbReference type="Pfam" id="PF01841">
    <property type="entry name" value="Transglut_core"/>
    <property type="match status" value="1"/>
</dbReference>
<comment type="caution">
    <text evidence="4">The sequence shown here is derived from an EMBL/GenBank/DDBJ whole genome shotgun (WGS) entry which is preliminary data.</text>
</comment>
<sequence>MNRDTLFRLAEVAMCAVATIATGLLYGRFFASLGYLPAVCVAALVGALVAAVTGLRRWRMSLTLLLAVAGFAVVAVYGVFRSTLYFGLPTWNTASQLARGVLDGWVRMLLVAPPADTQADLLITPVLITWIAAFTAATLALRTRSVLAPIAPALVAFALALLYLGKQPGIHLTATILFLAAGLSLMLLRTIRVGAWSERDQRTMTSRLVFGVPAVVVIAVPAVLYGQVSPLASGEQRFDPRTLRPPPVRIIDTLTPLATLKGQLREEPPRRLFTVRVDGQERLDRIRVAALNQFDGVSWASTDQFLIAGRQLAADPAMTKSRTVSARVEIEDLSGPFLPAIGWPDRLDIAQSDENPVGFSTTSGVLVSTLRSLRGVTYDVAGEVTDRDDGLFRATPTTTPEYRGNTELPGDMPPLLRALAQQLTATEPTPYGKLLAIEEHLRGLPYGLEGLSGHSYAALVRLLTRTSVGNAEQNASAFAVLARSAGFPARVAVGYRLGERSGDSYVVTTHDAHAWAEVHFDDYGWVAFEPTDMSQGGSGSSDRPTTAPRPAEAPVAQPPADVRPPPTAPRPGNNQREGLLEAAFVAAGPMALLVLLMLTILGLKARRRRRRRRARGNAARVMGAWQEAADRLIERGIPTSGSLTASEIAVHATGTLGNAANPLVEMVPLATMAVYARDEPDDDDVYRAWQLESQLRRQLYPGRFSVRRLRARLDPRPVIAGWRQARQPGESPR</sequence>
<evidence type="ECO:0000313" key="4">
    <source>
        <dbReference type="EMBL" id="MBP2327077.1"/>
    </source>
</evidence>
<dbReference type="PANTHER" id="PTHR42736:SF1">
    <property type="entry name" value="PROTEIN-GLUTAMINE GAMMA-GLUTAMYLTRANSFERASE"/>
    <property type="match status" value="1"/>
</dbReference>
<dbReference type="Pfam" id="PF11992">
    <property type="entry name" value="TgpA_N"/>
    <property type="match status" value="1"/>
</dbReference>
<dbReference type="Proteomes" id="UP001519332">
    <property type="component" value="Unassembled WGS sequence"/>
</dbReference>
<keyword evidence="2" id="KW-0812">Transmembrane</keyword>
<dbReference type="InterPro" id="IPR052901">
    <property type="entry name" value="Bact_TGase-like"/>
</dbReference>
<feature type="domain" description="Transglutaminase-like" evidence="3">
    <location>
        <begin position="463"/>
        <end position="532"/>
    </location>
</feature>
<keyword evidence="5" id="KW-1185">Reference proteome</keyword>
<dbReference type="PANTHER" id="PTHR42736">
    <property type="entry name" value="PROTEIN-GLUTAMINE GAMMA-GLUTAMYLTRANSFERASE"/>
    <property type="match status" value="1"/>
</dbReference>
<feature type="region of interest" description="Disordered" evidence="1">
    <location>
        <begin position="531"/>
        <end position="575"/>
    </location>
</feature>
<feature type="transmembrane region" description="Helical" evidence="2">
    <location>
        <begin position="35"/>
        <end position="55"/>
    </location>
</feature>
<protein>
    <recommendedName>
        <fullName evidence="3">Transglutaminase-like domain-containing protein</fullName>
    </recommendedName>
</protein>
<feature type="transmembrane region" description="Helical" evidence="2">
    <location>
        <begin position="121"/>
        <end position="141"/>
    </location>
</feature>
<dbReference type="Gene3D" id="3.10.620.30">
    <property type="match status" value="1"/>
</dbReference>
<feature type="compositionally biased region" description="Low complexity" evidence="1">
    <location>
        <begin position="543"/>
        <end position="560"/>
    </location>
</feature>
<reference evidence="4 5" key="1">
    <citation type="submission" date="2021-03" db="EMBL/GenBank/DDBJ databases">
        <title>Sequencing the genomes of 1000 actinobacteria strains.</title>
        <authorList>
            <person name="Klenk H.-P."/>
        </authorList>
    </citation>
    <scope>NUCLEOTIDE SEQUENCE [LARGE SCALE GENOMIC DNA]</scope>
    <source>
        <strain evidence="4 5">DSM 46670</strain>
    </source>
</reference>
<accession>A0ABS4TRN3</accession>
<name>A0ABS4TRN3_9PSEU</name>
<evidence type="ECO:0000313" key="5">
    <source>
        <dbReference type="Proteomes" id="UP001519332"/>
    </source>
</evidence>
<gene>
    <name evidence="4" type="ORF">JOF56_007462</name>
</gene>
<dbReference type="InterPro" id="IPR021878">
    <property type="entry name" value="TgpA_N"/>
</dbReference>
<keyword evidence="2" id="KW-0472">Membrane</keyword>
<keyword evidence="2" id="KW-1133">Transmembrane helix</keyword>
<feature type="transmembrane region" description="Helical" evidence="2">
    <location>
        <begin position="62"/>
        <end position="80"/>
    </location>
</feature>
<dbReference type="SUPFAM" id="SSF54001">
    <property type="entry name" value="Cysteine proteinases"/>
    <property type="match status" value="1"/>
</dbReference>
<dbReference type="InterPro" id="IPR002931">
    <property type="entry name" value="Transglutaminase-like"/>
</dbReference>
<proteinExistence type="predicted"/>
<feature type="transmembrane region" description="Helical" evidence="2">
    <location>
        <begin position="208"/>
        <end position="228"/>
    </location>
</feature>
<feature type="transmembrane region" description="Helical" evidence="2">
    <location>
        <begin position="146"/>
        <end position="164"/>
    </location>
</feature>
<dbReference type="SMART" id="SM00460">
    <property type="entry name" value="TGc"/>
    <property type="match status" value="1"/>
</dbReference>
<feature type="transmembrane region" description="Helical" evidence="2">
    <location>
        <begin position="12"/>
        <end position="29"/>
    </location>
</feature>
<evidence type="ECO:0000256" key="2">
    <source>
        <dbReference type="SAM" id="Phobius"/>
    </source>
</evidence>